<dbReference type="EMBL" id="CP038241">
    <property type="protein sequence ID" value="QIV95892.1"/>
    <property type="molecule type" value="Genomic_DNA"/>
</dbReference>
<keyword evidence="2" id="KW-1185">Reference proteome</keyword>
<dbReference type="AlphaFoldDB" id="A0AAE6YJH5"/>
<protein>
    <submittedName>
        <fullName evidence="1">Uncharacterized protein</fullName>
    </submittedName>
</protein>
<dbReference type="Proteomes" id="UP000502004">
    <property type="component" value="Chromosome"/>
</dbReference>
<sequence length="452" mass="52513">MAIETFIKLNVIPGERCWQQSSSFIFDKEYISAAIQKSYTPFEFSNLRVLKKNEQGDAIRGGHLINIYIYKTVNHFGKEEYRVIKLMNYGALNGLPIERSVQGFNDFYQNAYSGEYDGLATARSLNIGAVYLLDMPFVGGKVMDPIKSTEQFINSELHMSFKENKRFITDLHSHGNIVEYHTGKATHFLIRDFDYYIRSKNVVEKFPLNGTRNSWSSQLLKMDNGCYPWDDQESVSSGQYKSGGNGYKALEEIYNSNYPNEAKQIENVFEGFKEFFLNNIERQNISPQLYTDLLHSKTLPELVYYCCLADKPSFFGSHHICADKLVSLLTEPKKHITPDKYKKHNELIKNISDLLNNHRFDMRSTHQRYAQLRLYALSAGTAMNLREQGKAWRDDTKNKFKQLRDRGNNSYSYDAVALSKEYSDAKSARIWRPNDHKYFEDVWLGKKNHKGY</sequence>
<dbReference type="RefSeq" id="WP_133941274.1">
    <property type="nucleotide sequence ID" value="NZ_CP038241.1"/>
</dbReference>
<accession>A0AAE6YJH5</accession>
<organism evidence="1 2">
    <name type="scientific">Allofrancisella inopinata</name>
    <dbReference type="NCBI Taxonomy" id="1085647"/>
    <lineage>
        <taxon>Bacteria</taxon>
        <taxon>Pseudomonadati</taxon>
        <taxon>Pseudomonadota</taxon>
        <taxon>Gammaproteobacteria</taxon>
        <taxon>Thiotrichales</taxon>
        <taxon>Francisellaceae</taxon>
        <taxon>Allofrancisella</taxon>
    </lineage>
</organism>
<gene>
    <name evidence="1" type="ORF">E4K63_03230</name>
</gene>
<proteinExistence type="predicted"/>
<evidence type="ECO:0000313" key="2">
    <source>
        <dbReference type="Proteomes" id="UP000502004"/>
    </source>
</evidence>
<reference evidence="1 2" key="1">
    <citation type="submission" date="2019-03" db="EMBL/GenBank/DDBJ databases">
        <title>Complete Genome Sequence of Allofrancisella inopinata Strain SYSU YG23 Isolated from Water-Cooling Systems in China.</title>
        <authorList>
            <person name="Ohrman C."/>
            <person name="Uneklint I."/>
            <person name="Sjodin A."/>
        </authorList>
    </citation>
    <scope>NUCLEOTIDE SEQUENCE [LARGE SCALE GENOMIC DNA]</scope>
    <source>
        <strain evidence="1 2">SYSU YG23</strain>
    </source>
</reference>
<name>A0AAE6YJH5_9GAMM</name>
<evidence type="ECO:0000313" key="1">
    <source>
        <dbReference type="EMBL" id="QIV95892.1"/>
    </source>
</evidence>
<dbReference type="KEGG" id="aii:E4K63_03230"/>